<feature type="transmembrane region" description="Helical" evidence="1">
    <location>
        <begin position="63"/>
        <end position="87"/>
    </location>
</feature>
<reference evidence="3 4" key="1">
    <citation type="submission" date="2022-10" db="EMBL/GenBank/DDBJ databases">
        <title>Draft genome sequence of Streptomyces sp. YSPA8.</title>
        <authorList>
            <person name="Moriuchi R."/>
            <person name="Dohra H."/>
            <person name="Yamamura H."/>
            <person name="Kodani S."/>
        </authorList>
    </citation>
    <scope>NUCLEOTIDE SEQUENCE [LARGE SCALE GENOMIC DNA]</scope>
    <source>
        <strain evidence="3 4">YSPA8</strain>
    </source>
</reference>
<feature type="transmembrane region" description="Helical" evidence="1">
    <location>
        <begin position="99"/>
        <end position="117"/>
    </location>
</feature>
<dbReference type="Proteomes" id="UP001291653">
    <property type="component" value="Unassembled WGS sequence"/>
</dbReference>
<dbReference type="EMBL" id="BSBI01000004">
    <property type="protein sequence ID" value="GLF95044.1"/>
    <property type="molecule type" value="Genomic_DNA"/>
</dbReference>
<gene>
    <name evidence="3" type="ORF">SYYSPA8_12125</name>
</gene>
<name>A0ABQ5NXF6_9ACTN</name>
<evidence type="ECO:0000256" key="1">
    <source>
        <dbReference type="SAM" id="Phobius"/>
    </source>
</evidence>
<dbReference type="Pfam" id="PF00487">
    <property type="entry name" value="FA_desaturase"/>
    <property type="match status" value="1"/>
</dbReference>
<proteinExistence type="predicted"/>
<protein>
    <submittedName>
        <fullName evidence="3">Acyl-CoA desaturase</fullName>
    </submittedName>
</protein>
<organism evidence="3 4">
    <name type="scientific">Streptomyces yaizuensis</name>
    <dbReference type="NCBI Taxonomy" id="2989713"/>
    <lineage>
        <taxon>Bacteria</taxon>
        <taxon>Bacillati</taxon>
        <taxon>Actinomycetota</taxon>
        <taxon>Actinomycetes</taxon>
        <taxon>Kitasatosporales</taxon>
        <taxon>Streptomycetaceae</taxon>
        <taxon>Streptomyces</taxon>
    </lineage>
</organism>
<feature type="transmembrane region" description="Helical" evidence="1">
    <location>
        <begin position="166"/>
        <end position="187"/>
    </location>
</feature>
<comment type="caution">
    <text evidence="3">The sequence shown here is derived from an EMBL/GenBank/DDBJ whole genome shotgun (WGS) entry which is preliminary data.</text>
</comment>
<keyword evidence="1" id="KW-0812">Transmembrane</keyword>
<feature type="transmembrane region" description="Helical" evidence="1">
    <location>
        <begin position="36"/>
        <end position="57"/>
    </location>
</feature>
<evidence type="ECO:0000259" key="2">
    <source>
        <dbReference type="Pfam" id="PF00487"/>
    </source>
</evidence>
<keyword evidence="4" id="KW-1185">Reference proteome</keyword>
<evidence type="ECO:0000313" key="3">
    <source>
        <dbReference type="EMBL" id="GLF95044.1"/>
    </source>
</evidence>
<dbReference type="PANTHER" id="PTHR19353">
    <property type="entry name" value="FATTY ACID DESATURASE 2"/>
    <property type="match status" value="1"/>
</dbReference>
<accession>A0ABQ5NXF6</accession>
<dbReference type="RefSeq" id="WP_323447121.1">
    <property type="nucleotide sequence ID" value="NZ_BSBI01000004.1"/>
</dbReference>
<keyword evidence="1" id="KW-0472">Membrane</keyword>
<feature type="domain" description="Fatty acid desaturase" evidence="2">
    <location>
        <begin position="62"/>
        <end position="319"/>
    </location>
</feature>
<evidence type="ECO:0000313" key="4">
    <source>
        <dbReference type="Proteomes" id="UP001291653"/>
    </source>
</evidence>
<dbReference type="InterPro" id="IPR005804">
    <property type="entry name" value="FA_desaturase_dom"/>
</dbReference>
<dbReference type="PIRSF" id="PIRSF015921">
    <property type="entry name" value="FA_sphinglp_des"/>
    <property type="match status" value="1"/>
</dbReference>
<dbReference type="CDD" id="cd03506">
    <property type="entry name" value="Delta6-FADS-like"/>
    <property type="match status" value="1"/>
</dbReference>
<sequence>MHHPEPTWPDTTRRGSDFSELYRRVAAAGLLKRRPVYYTALITGTLAAAALGTAVFLRLGSSWWQLAVAALMGIVFGQIGLVAHEIAHRAVFPTRRTSDLAGILLGNLGLGMSYGWWTSDHTHHHANPNRERHDPAADALFFARTPRQAAATRGLTRFLARHQRALFFPVLTLQGIGLGIIGFLTIVRRRVKHPVVEGALLALHYGLYGAALLLVLTPVQALCFFLLHEAVLGVYLGCLFAPNHKGMPMIEEDAPRLDFLRRQVLPSRNIPGGPALTWLFGGLNYQIEHHLFPYLPRPALRPASVIVREYCRELGIPYHGAGLRASFAEVLRDLRSISDTLGEAGSTPTAGTRK</sequence>
<dbReference type="PANTHER" id="PTHR19353:SF19">
    <property type="entry name" value="DELTA(5) FATTY ACID DESATURASE C-RELATED"/>
    <property type="match status" value="1"/>
</dbReference>
<dbReference type="InterPro" id="IPR012171">
    <property type="entry name" value="Fatty_acid_desaturase"/>
</dbReference>
<keyword evidence="1" id="KW-1133">Transmembrane helix</keyword>
<feature type="transmembrane region" description="Helical" evidence="1">
    <location>
        <begin position="199"/>
        <end position="216"/>
    </location>
</feature>